<dbReference type="RefSeq" id="YP_009701623.1">
    <property type="nucleotide sequence ID" value="NC_044938.1"/>
</dbReference>
<sequence>MAALTKRSYSMGTKSCDVWIVEIPRANKEPLMMVSAHGIGELLGYKQPAHAVRNHVKPKYRKTWEEIKQCMLHSPLKLPINWQSNTVFIAEPGIYALCNKSNLPESETFQDWICDEVLPEMRRAGRLIDEYTHYAADHRHDIDQNTVAFMYVASTQLYRSKGIYKI</sequence>
<dbReference type="Pfam" id="PF02498">
    <property type="entry name" value="Bro-N"/>
    <property type="match status" value="1"/>
</dbReference>
<dbReference type="SMART" id="SM01040">
    <property type="entry name" value="Bro-N"/>
    <property type="match status" value="1"/>
</dbReference>
<feature type="domain" description="Bro-N" evidence="1">
    <location>
        <begin position="1"/>
        <end position="125"/>
    </location>
</feature>
<dbReference type="KEGG" id="vg:41900759"/>
<name>A0A171PVP2_9VIRU</name>
<organism evidence="2 3">
    <name type="scientific">Heliothis virescens ascovirus 3f</name>
    <dbReference type="NCBI Taxonomy" id="328614"/>
    <lineage>
        <taxon>Viruses</taxon>
        <taxon>Varidnaviria</taxon>
        <taxon>Bamfordvirae</taxon>
        <taxon>Nucleocytoviricota</taxon>
        <taxon>Megaviricetes</taxon>
        <taxon>Pimascovirales</taxon>
        <taxon>Pimascovirales incertae sedis</taxon>
        <taxon>Ascoviridae</taxon>
        <taxon>Ascovirus</taxon>
        <taxon>Ascovirus hvav3a</taxon>
    </lineage>
</organism>
<dbReference type="EMBL" id="KJ755191">
    <property type="protein sequence ID" value="AJP09123.1"/>
    <property type="molecule type" value="Genomic_DNA"/>
</dbReference>
<proteinExistence type="predicted"/>
<dbReference type="PROSITE" id="PS51750">
    <property type="entry name" value="BRO_N"/>
    <property type="match status" value="1"/>
</dbReference>
<accession>A0A171PVP2</accession>
<evidence type="ECO:0000313" key="3">
    <source>
        <dbReference type="Proteomes" id="UP000232922"/>
    </source>
</evidence>
<dbReference type="GeneID" id="41900759"/>
<protein>
    <submittedName>
        <fullName evidence="2">Bro21</fullName>
    </submittedName>
</protein>
<dbReference type="Proteomes" id="UP000232922">
    <property type="component" value="Genome"/>
</dbReference>
<reference evidence="3" key="1">
    <citation type="submission" date="2014-04" db="EMBL/GenBank/DDBJ databases">
        <authorList>
            <person name="Wei Y."/>
            <person name="Huang G."/>
            <person name="Cheng X."/>
        </authorList>
    </citation>
    <scope>NUCLEOTIDE SEQUENCE [LARGE SCALE GENOMIC DNA]</scope>
</reference>
<evidence type="ECO:0000313" key="2">
    <source>
        <dbReference type="EMBL" id="AJP09123.1"/>
    </source>
</evidence>
<evidence type="ECO:0000259" key="1">
    <source>
        <dbReference type="PROSITE" id="PS51750"/>
    </source>
</evidence>
<dbReference type="InterPro" id="IPR003497">
    <property type="entry name" value="BRO_N_domain"/>
</dbReference>